<protein>
    <submittedName>
        <fullName evidence="3">D-alanyl-D-alanine carboxypeptidase/D-alanyl-D-alanine-endopeptidase</fullName>
        <ecNumber evidence="3">3.4.16.4</ecNumber>
    </submittedName>
</protein>
<dbReference type="InterPro" id="IPR000667">
    <property type="entry name" value="Peptidase_S13"/>
</dbReference>
<dbReference type="NCBIfam" id="TIGR00666">
    <property type="entry name" value="PBP4"/>
    <property type="match status" value="1"/>
</dbReference>
<evidence type="ECO:0000256" key="2">
    <source>
        <dbReference type="ARBA" id="ARBA00022801"/>
    </source>
</evidence>
<name>A0ABV2YHQ9_9ACTN</name>
<keyword evidence="4" id="KW-1185">Reference proteome</keyword>
<proteinExistence type="inferred from homology"/>
<dbReference type="GO" id="GO:0009002">
    <property type="term" value="F:serine-type D-Ala-D-Ala carboxypeptidase activity"/>
    <property type="evidence" value="ECO:0007669"/>
    <property type="project" value="UniProtKB-EC"/>
</dbReference>
<dbReference type="Pfam" id="PF02113">
    <property type="entry name" value="Peptidase_S13"/>
    <property type="match status" value="2"/>
</dbReference>
<dbReference type="SUPFAM" id="SSF56601">
    <property type="entry name" value="beta-lactamase/transpeptidase-like"/>
    <property type="match status" value="1"/>
</dbReference>
<evidence type="ECO:0000313" key="3">
    <source>
        <dbReference type="EMBL" id="MEU3555251.1"/>
    </source>
</evidence>
<dbReference type="PANTHER" id="PTHR30023:SF0">
    <property type="entry name" value="PENICILLIN-SENSITIVE CARBOXYPEPTIDASE A"/>
    <property type="match status" value="1"/>
</dbReference>
<reference evidence="3 4" key="1">
    <citation type="submission" date="2024-06" db="EMBL/GenBank/DDBJ databases">
        <title>The Natural Products Discovery Center: Release of the First 8490 Sequenced Strains for Exploring Actinobacteria Biosynthetic Diversity.</title>
        <authorList>
            <person name="Kalkreuter E."/>
            <person name="Kautsar S.A."/>
            <person name="Yang D."/>
            <person name="Bader C.D."/>
            <person name="Teijaro C.N."/>
            <person name="Fluegel L."/>
            <person name="Davis C.M."/>
            <person name="Simpson J.R."/>
            <person name="Lauterbach L."/>
            <person name="Steele A.D."/>
            <person name="Gui C."/>
            <person name="Meng S."/>
            <person name="Li G."/>
            <person name="Viehrig K."/>
            <person name="Ye F."/>
            <person name="Su P."/>
            <person name="Kiefer A.F."/>
            <person name="Nichols A."/>
            <person name="Cepeda A.J."/>
            <person name="Yan W."/>
            <person name="Fan B."/>
            <person name="Jiang Y."/>
            <person name="Adhikari A."/>
            <person name="Zheng C.-J."/>
            <person name="Schuster L."/>
            <person name="Cowan T.M."/>
            <person name="Smanski M.J."/>
            <person name="Chevrette M.G."/>
            <person name="De Carvalho L.P.S."/>
            <person name="Shen B."/>
        </authorList>
    </citation>
    <scope>NUCLEOTIDE SEQUENCE [LARGE SCALE GENOMIC DNA]</scope>
    <source>
        <strain evidence="3 4">NPDC038104</strain>
    </source>
</reference>
<dbReference type="EMBL" id="JBEZUR010000017">
    <property type="protein sequence ID" value="MEU3555251.1"/>
    <property type="molecule type" value="Genomic_DNA"/>
</dbReference>
<keyword evidence="2 3" id="KW-0378">Hydrolase</keyword>
<dbReference type="InterPro" id="IPR012338">
    <property type="entry name" value="Beta-lactam/transpept-like"/>
</dbReference>
<dbReference type="Gene3D" id="3.40.710.10">
    <property type="entry name" value="DD-peptidase/beta-lactamase superfamily"/>
    <property type="match status" value="2"/>
</dbReference>
<gene>
    <name evidence="3" type="primary">dacB</name>
    <name evidence="3" type="ORF">AB0E65_13690</name>
</gene>
<evidence type="ECO:0000313" key="4">
    <source>
        <dbReference type="Proteomes" id="UP001550850"/>
    </source>
</evidence>
<dbReference type="PRINTS" id="PR00922">
    <property type="entry name" value="DADACBPTASE3"/>
</dbReference>
<dbReference type="Gene3D" id="3.50.80.20">
    <property type="entry name" value="D-Ala-D-Ala carboxypeptidase C, peptidase S13"/>
    <property type="match status" value="1"/>
</dbReference>
<keyword evidence="3" id="KW-0121">Carboxypeptidase</keyword>
<comment type="caution">
    <text evidence="3">The sequence shown here is derived from an EMBL/GenBank/DDBJ whole genome shotgun (WGS) entry which is preliminary data.</text>
</comment>
<dbReference type="PANTHER" id="PTHR30023">
    <property type="entry name" value="D-ALANYL-D-ALANINE CARBOXYPEPTIDASE"/>
    <property type="match status" value="1"/>
</dbReference>
<accession>A0ABV2YHQ9</accession>
<comment type="similarity">
    <text evidence="1">Belongs to the peptidase S13 family.</text>
</comment>
<dbReference type="EC" id="3.4.16.4" evidence="3"/>
<keyword evidence="3" id="KW-0645">Protease</keyword>
<dbReference type="Proteomes" id="UP001550850">
    <property type="component" value="Unassembled WGS sequence"/>
</dbReference>
<organism evidence="3 4">
    <name type="scientific">Streptomyces fragilis</name>
    <dbReference type="NCBI Taxonomy" id="67301"/>
    <lineage>
        <taxon>Bacteria</taxon>
        <taxon>Bacillati</taxon>
        <taxon>Actinomycetota</taxon>
        <taxon>Actinomycetes</taxon>
        <taxon>Kitasatosporales</taxon>
        <taxon>Streptomycetaceae</taxon>
        <taxon>Streptomyces</taxon>
    </lineage>
</organism>
<sequence>MFARGARTVARWSDPVGRYTVCAAVSGALLAAGVVTAAGPWDSSGQRTAERAHAVALGGERPASVSADTGRARAAAAEGEARARLDAVAVLAGLGEAPDGEKAGHGGAAAIALPTEAGLERLLGPLLDDPALGSRGSAAVVDVATGRTLFERGGNTALLPASTTKIATGVAALSAMGPDHRFTTRTVLQPPALGKGDGKGKKDEGVRELVLVGGGDPTLTAREKPGRWAGLRELAASTAAALRQREVEEVVLRYDGSLFTGPQVHPIGVNPNISPVTALTVDEGRADDSDHGPATRVADPAAHAAEVFAGLLEKKGIRAGAPAPAKAAPKAEAVAQVRSAPLAAQVERMMTNSDNDIAEALARQTALATGREGSFAGGGAAIRGELERLGVPLKGVRFTDGSGLGRGDRISARALTRLLTLAADPRRPELRPVLTGMPVAGFSGTLSGRAADGAAAGLVRAKTGTLTGVNTLAGTAVDAEGRLLAFAFLAEGTPAKDPAESALDRLAATVASCGCRS</sequence>
<evidence type="ECO:0000256" key="1">
    <source>
        <dbReference type="ARBA" id="ARBA00006096"/>
    </source>
</evidence>